<organism evidence="1 2">
    <name type="scientific">Bifidobacterium longum</name>
    <dbReference type="NCBI Taxonomy" id="216816"/>
    <lineage>
        <taxon>Bacteria</taxon>
        <taxon>Bacillati</taxon>
        <taxon>Actinomycetota</taxon>
        <taxon>Actinomycetes</taxon>
        <taxon>Bifidobacteriales</taxon>
        <taxon>Bifidobacteriaceae</taxon>
        <taxon>Bifidobacterium</taxon>
    </lineage>
</organism>
<sequence>MVLFVVFPLAGGMLTRSAVIKRKGQCTLRRLSSICLTV</sequence>
<comment type="caution">
    <text evidence="1">The sequence shown here is derived from an EMBL/GenBank/DDBJ whole genome shotgun (WGS) entry which is preliminary data.</text>
</comment>
<dbReference type="EMBL" id="JAWUDL010000021">
    <property type="protein sequence ID" value="MDW7546991.1"/>
    <property type="molecule type" value="Genomic_DNA"/>
</dbReference>
<dbReference type="AlphaFoldDB" id="A0AAW9CIB6"/>
<accession>A0AAW9CIB6</accession>
<name>A0AAW9CIB6_BIFLN</name>
<reference evidence="1" key="1">
    <citation type="submission" date="2023-10" db="EMBL/GenBank/DDBJ databases">
        <title>Supernatant from a Refined Defined Microbial Community Protects Mice from Clostridioides difficile Infection.</title>
        <authorList>
            <person name="Douchant K."/>
            <person name="He S.-M."/>
            <person name="Noordhof C."/>
            <person name="Greenlaw J."/>
            <person name="Schroeter K."/>
            <person name="Vancuren S.J."/>
            <person name="Sjaarda C."/>
            <person name="Allen-Vercoe E."/>
            <person name="Gloor G.B."/>
            <person name="Vanner S.J."/>
            <person name="Petrof E.O."/>
            <person name="Sheth P.M."/>
            <person name="Guzman M."/>
        </authorList>
    </citation>
    <scope>NUCLEOTIDE SEQUENCE</scope>
    <source>
        <strain evidence="1">16-6-I_4_FM</strain>
    </source>
</reference>
<evidence type="ECO:0000313" key="2">
    <source>
        <dbReference type="Proteomes" id="UP001272183"/>
    </source>
</evidence>
<protein>
    <submittedName>
        <fullName evidence="1">Uncharacterized protein</fullName>
    </submittedName>
</protein>
<proteinExistence type="predicted"/>
<dbReference type="Proteomes" id="UP001272183">
    <property type="component" value="Unassembled WGS sequence"/>
</dbReference>
<gene>
    <name evidence="1" type="ORF">SCX10_09195</name>
</gene>
<evidence type="ECO:0000313" key="1">
    <source>
        <dbReference type="EMBL" id="MDW7546991.1"/>
    </source>
</evidence>
<dbReference type="RefSeq" id="WP_306172248.1">
    <property type="nucleotide sequence ID" value="NZ_CP026999.1"/>
</dbReference>